<dbReference type="Pfam" id="PF01882">
    <property type="entry name" value="DUF58"/>
    <property type="match status" value="1"/>
</dbReference>
<accession>A0ABV9HTP5</accession>
<dbReference type="RefSeq" id="WP_379977386.1">
    <property type="nucleotide sequence ID" value="NZ_JBHSFV010000002.1"/>
</dbReference>
<dbReference type="SUPFAM" id="SSF53300">
    <property type="entry name" value="vWA-like"/>
    <property type="match status" value="1"/>
</dbReference>
<gene>
    <name evidence="3" type="ORF">ACFO3O_04700</name>
</gene>
<keyword evidence="1" id="KW-1133">Transmembrane helix</keyword>
<evidence type="ECO:0000313" key="4">
    <source>
        <dbReference type="Proteomes" id="UP001596043"/>
    </source>
</evidence>
<evidence type="ECO:0000259" key="2">
    <source>
        <dbReference type="Pfam" id="PF01882"/>
    </source>
</evidence>
<proteinExistence type="predicted"/>
<reference evidence="4" key="1">
    <citation type="journal article" date="2019" name="Int. J. Syst. Evol. Microbiol.">
        <title>The Global Catalogue of Microorganisms (GCM) 10K type strain sequencing project: providing services to taxonomists for standard genome sequencing and annotation.</title>
        <authorList>
            <consortium name="The Broad Institute Genomics Platform"/>
            <consortium name="The Broad Institute Genome Sequencing Center for Infectious Disease"/>
            <person name="Wu L."/>
            <person name="Ma J."/>
        </authorList>
    </citation>
    <scope>NUCLEOTIDE SEQUENCE [LARGE SCALE GENOMIC DNA]</scope>
    <source>
        <strain evidence="4">YJ-61-S</strain>
    </source>
</reference>
<dbReference type="Proteomes" id="UP001596043">
    <property type="component" value="Unassembled WGS sequence"/>
</dbReference>
<name>A0ABV9HTP5_9FLAO</name>
<dbReference type="PANTHER" id="PTHR33608">
    <property type="entry name" value="BLL2464 PROTEIN"/>
    <property type="match status" value="1"/>
</dbReference>
<evidence type="ECO:0000256" key="1">
    <source>
        <dbReference type="SAM" id="Phobius"/>
    </source>
</evidence>
<organism evidence="3 4">
    <name type="scientific">Dokdonia ponticola</name>
    <dbReference type="NCBI Taxonomy" id="2041041"/>
    <lineage>
        <taxon>Bacteria</taxon>
        <taxon>Pseudomonadati</taxon>
        <taxon>Bacteroidota</taxon>
        <taxon>Flavobacteriia</taxon>
        <taxon>Flavobacteriales</taxon>
        <taxon>Flavobacteriaceae</taxon>
        <taxon>Dokdonia</taxon>
    </lineage>
</organism>
<keyword evidence="4" id="KW-1185">Reference proteome</keyword>
<evidence type="ECO:0000313" key="3">
    <source>
        <dbReference type="EMBL" id="MFC4633192.1"/>
    </source>
</evidence>
<dbReference type="InterPro" id="IPR036465">
    <property type="entry name" value="vWFA_dom_sf"/>
</dbReference>
<comment type="caution">
    <text evidence="3">The sequence shown here is derived from an EMBL/GenBank/DDBJ whole genome shotgun (WGS) entry which is preliminary data.</text>
</comment>
<keyword evidence="1" id="KW-0812">Transmembrane</keyword>
<keyword evidence="1" id="KW-0472">Membrane</keyword>
<dbReference type="EMBL" id="JBHSFV010000002">
    <property type="protein sequence ID" value="MFC4633192.1"/>
    <property type="molecule type" value="Genomic_DNA"/>
</dbReference>
<feature type="transmembrane region" description="Helical" evidence="1">
    <location>
        <begin position="39"/>
        <end position="59"/>
    </location>
</feature>
<feature type="transmembrane region" description="Helical" evidence="1">
    <location>
        <begin position="12"/>
        <end position="33"/>
    </location>
</feature>
<sequence length="446" mass="51647">MALIRFIKSLFIGNRIFYALTIIGVVYLLSYWFHALFPIAGLLALGLTVLFFIDCLVLFRGSKTLTAQRLLPEKLSNSDVNELAVSIQNNYPFEVTVDIIDEIPVQFQKRDFKKTLQLPAKAAQEYTYTLRPVERGEYIFGHLNLYVSSRIGFVKRRFRFEKDQMVKVYPSFIQMKKYAFLALDNRLTLYGMKKIRRIGHTMEFEQIKDYVIGDDARTINWKATAKRASLMVNQYQDEKSQPIYTIIDASRVMKMPFKGLTLLDYAINSTLAFSNIALKKKDKVGLLTFAENIKNHVPASSKKTHLNTILEVLYNVNTKFLDSDFGTLYAQIKRKVTQRSLLLLYTNFEHISALERQLIYLKALSRKHVLVVIFFQNTELDELLAMKTDNLAEVYHKTIAQKTDYDKKVMVKTLQKYGIQTILTKPEDLTVNTINKYLEIKAKGLI</sequence>
<protein>
    <submittedName>
        <fullName evidence="3">DUF58 domain-containing protein</fullName>
    </submittedName>
</protein>
<dbReference type="PANTHER" id="PTHR33608:SF3">
    <property type="entry name" value="SLR2013 PROTEIN"/>
    <property type="match status" value="1"/>
</dbReference>
<dbReference type="InterPro" id="IPR002881">
    <property type="entry name" value="DUF58"/>
</dbReference>
<feature type="domain" description="DUF58" evidence="2">
    <location>
        <begin position="207"/>
        <end position="373"/>
    </location>
</feature>